<sequence>MAAGCSSGEGGEPLPMPDGSTTPAEASESPGNSSATEPGATPLTEIDPCSVLSSEELAKYGTFPQGSPENVGSARACTFDKDTDSPTTDPNRVITVAMRDQQGLDDAVDRGNGIERAEADGREYARIPSTGPCTIAIGVSATSRVDVTVVATEGTEKSCTIADEVAAIVEPRLPQD</sequence>
<name>A0ABW6G5P4_9PSEU</name>
<evidence type="ECO:0000313" key="3">
    <source>
        <dbReference type="Proteomes" id="UP001598673"/>
    </source>
</evidence>
<accession>A0ABW6G5P4</accession>
<evidence type="ECO:0000313" key="2">
    <source>
        <dbReference type="EMBL" id="MFD6794511.1"/>
    </source>
</evidence>
<dbReference type="Pfam" id="PF12079">
    <property type="entry name" value="DUF3558"/>
    <property type="match status" value="1"/>
</dbReference>
<reference evidence="2 3" key="1">
    <citation type="submission" date="2024-09" db="EMBL/GenBank/DDBJ databases">
        <title>The Natural Products Discovery Center: Release of the First 8490 Sequenced Strains for Exploring Actinobacteria Biosynthetic Diversity.</title>
        <authorList>
            <person name="Kalkreuter E."/>
            <person name="Kautsar S.A."/>
            <person name="Yang D."/>
            <person name="Bader C.D."/>
            <person name="Teijaro C.N."/>
            <person name="Fluegel L."/>
            <person name="Davis C.M."/>
            <person name="Simpson J.R."/>
            <person name="Lauterbach L."/>
            <person name="Steele A.D."/>
            <person name="Gui C."/>
            <person name="Meng S."/>
            <person name="Li G."/>
            <person name="Viehrig K."/>
            <person name="Ye F."/>
            <person name="Su P."/>
            <person name="Kiefer A.F."/>
            <person name="Nichols A."/>
            <person name="Cepeda A.J."/>
            <person name="Yan W."/>
            <person name="Fan B."/>
            <person name="Jiang Y."/>
            <person name="Adhikari A."/>
            <person name="Zheng C.-J."/>
            <person name="Schuster L."/>
            <person name="Cowan T.M."/>
            <person name="Smanski M.J."/>
            <person name="Chevrette M.G."/>
            <person name="De Carvalho L.P.S."/>
            <person name="Shen B."/>
        </authorList>
    </citation>
    <scope>NUCLEOTIDE SEQUENCE [LARGE SCALE GENOMIC DNA]</scope>
    <source>
        <strain evidence="2 3">NPDC060353</strain>
    </source>
</reference>
<feature type="compositionally biased region" description="Polar residues" evidence="1">
    <location>
        <begin position="19"/>
        <end position="36"/>
    </location>
</feature>
<dbReference type="RefSeq" id="WP_258937497.1">
    <property type="nucleotide sequence ID" value="NZ_JANBBF010000011.1"/>
</dbReference>
<dbReference type="Proteomes" id="UP001598673">
    <property type="component" value="Unassembled WGS sequence"/>
</dbReference>
<protein>
    <submittedName>
        <fullName evidence="2">DUF3558 domain-containing protein</fullName>
    </submittedName>
</protein>
<feature type="region of interest" description="Disordered" evidence="1">
    <location>
        <begin position="1"/>
        <end position="91"/>
    </location>
</feature>
<organism evidence="2 3">
    <name type="scientific">Prauserella salsuginis</name>
    <dbReference type="NCBI Taxonomy" id="387889"/>
    <lineage>
        <taxon>Bacteria</taxon>
        <taxon>Bacillati</taxon>
        <taxon>Actinomycetota</taxon>
        <taxon>Actinomycetes</taxon>
        <taxon>Pseudonocardiales</taxon>
        <taxon>Pseudonocardiaceae</taxon>
        <taxon>Prauserella</taxon>
        <taxon>Prauserella salsuginis group</taxon>
    </lineage>
</organism>
<dbReference type="EMBL" id="JBHXCV010000008">
    <property type="protein sequence ID" value="MFD6794511.1"/>
    <property type="molecule type" value="Genomic_DNA"/>
</dbReference>
<gene>
    <name evidence="2" type="ORF">ACFWGY_14315</name>
</gene>
<keyword evidence="3" id="KW-1185">Reference proteome</keyword>
<comment type="caution">
    <text evidence="2">The sequence shown here is derived from an EMBL/GenBank/DDBJ whole genome shotgun (WGS) entry which is preliminary data.</text>
</comment>
<evidence type="ECO:0000256" key="1">
    <source>
        <dbReference type="SAM" id="MobiDB-lite"/>
    </source>
</evidence>
<dbReference type="InterPro" id="IPR024520">
    <property type="entry name" value="DUF3558"/>
</dbReference>
<proteinExistence type="predicted"/>